<evidence type="ECO:0000256" key="1">
    <source>
        <dbReference type="SAM" id="Phobius"/>
    </source>
</evidence>
<sequence length="234" mass="25766">MIQGTIIPLVSNVLGNSTIAGLMAVYSLTLQSISSATAAIVNHQDNLKHGAFRQQAHADFLKEQHQYAGGVGAEEMYNYYEQQQQHFFFGSLPFLSTILSAVGTAMQTINSAWESITSSGGSGSSTPLTTYIIMALLSYIAFRIIYSIVMGVIRSVINLVKMTFMISALVTILWIILQLTSPNGVFNGDSNTTHGSGGSRHRRDPMSHAFEQFQAKFRAEYQRQQQHLQNTHAV</sequence>
<keyword evidence="1" id="KW-0812">Transmembrane</keyword>
<evidence type="ECO:0000313" key="2">
    <source>
        <dbReference type="EMBL" id="KAF9582988.1"/>
    </source>
</evidence>
<dbReference type="Proteomes" id="UP000780801">
    <property type="component" value="Unassembled WGS sequence"/>
</dbReference>
<comment type="caution">
    <text evidence="2">The sequence shown here is derived from an EMBL/GenBank/DDBJ whole genome shotgun (WGS) entry which is preliminary data.</text>
</comment>
<dbReference type="AlphaFoldDB" id="A0A9P6FWN5"/>
<feature type="transmembrane region" description="Helical" evidence="1">
    <location>
        <begin position="156"/>
        <end position="177"/>
    </location>
</feature>
<name>A0A9P6FWN5_9FUNG</name>
<evidence type="ECO:0000313" key="3">
    <source>
        <dbReference type="Proteomes" id="UP000780801"/>
    </source>
</evidence>
<proteinExistence type="predicted"/>
<dbReference type="EMBL" id="JAABOA010000849">
    <property type="protein sequence ID" value="KAF9582988.1"/>
    <property type="molecule type" value="Genomic_DNA"/>
</dbReference>
<keyword evidence="3" id="KW-1185">Reference proteome</keyword>
<gene>
    <name evidence="2" type="ORF">BGW38_010463</name>
</gene>
<accession>A0A9P6FWN5</accession>
<dbReference type="OrthoDB" id="2438508at2759"/>
<keyword evidence="1" id="KW-0472">Membrane</keyword>
<organism evidence="2 3">
    <name type="scientific">Lunasporangiospora selenospora</name>
    <dbReference type="NCBI Taxonomy" id="979761"/>
    <lineage>
        <taxon>Eukaryota</taxon>
        <taxon>Fungi</taxon>
        <taxon>Fungi incertae sedis</taxon>
        <taxon>Mucoromycota</taxon>
        <taxon>Mortierellomycotina</taxon>
        <taxon>Mortierellomycetes</taxon>
        <taxon>Mortierellales</taxon>
        <taxon>Mortierellaceae</taxon>
        <taxon>Lunasporangiospora</taxon>
    </lineage>
</organism>
<feature type="transmembrane region" description="Helical" evidence="1">
    <location>
        <begin position="87"/>
        <end position="109"/>
    </location>
</feature>
<feature type="transmembrane region" description="Helical" evidence="1">
    <location>
        <begin position="129"/>
        <end position="149"/>
    </location>
</feature>
<keyword evidence="1" id="KW-1133">Transmembrane helix</keyword>
<protein>
    <submittedName>
        <fullName evidence="2">Uncharacterized protein</fullName>
    </submittedName>
</protein>
<reference evidence="2" key="1">
    <citation type="journal article" date="2020" name="Fungal Divers.">
        <title>Resolving the Mortierellaceae phylogeny through synthesis of multi-gene phylogenetics and phylogenomics.</title>
        <authorList>
            <person name="Vandepol N."/>
            <person name="Liber J."/>
            <person name="Desiro A."/>
            <person name="Na H."/>
            <person name="Kennedy M."/>
            <person name="Barry K."/>
            <person name="Grigoriev I.V."/>
            <person name="Miller A.N."/>
            <person name="O'Donnell K."/>
            <person name="Stajich J.E."/>
            <person name="Bonito G."/>
        </authorList>
    </citation>
    <scope>NUCLEOTIDE SEQUENCE</scope>
    <source>
        <strain evidence="2">KOD1015</strain>
    </source>
</reference>